<proteinExistence type="predicted"/>
<feature type="region of interest" description="Disordered" evidence="1">
    <location>
        <begin position="71"/>
        <end position="405"/>
    </location>
</feature>
<feature type="compositionally biased region" description="Basic and acidic residues" evidence="1">
    <location>
        <begin position="278"/>
        <end position="295"/>
    </location>
</feature>
<gene>
    <name evidence="2" type="ORF">AVDCRST_MAG30-533</name>
</gene>
<feature type="compositionally biased region" description="Basic residues" evidence="1">
    <location>
        <begin position="130"/>
        <end position="154"/>
    </location>
</feature>
<feature type="compositionally biased region" description="Basic residues" evidence="1">
    <location>
        <begin position="103"/>
        <end position="122"/>
    </location>
</feature>
<dbReference type="GO" id="GO:0004766">
    <property type="term" value="F:spermidine synthase activity"/>
    <property type="evidence" value="ECO:0007669"/>
    <property type="project" value="UniProtKB-EC"/>
</dbReference>
<feature type="compositionally biased region" description="Basic and acidic residues" evidence="1">
    <location>
        <begin position="315"/>
        <end position="334"/>
    </location>
</feature>
<feature type="compositionally biased region" description="Low complexity" evidence="1">
    <location>
        <begin position="155"/>
        <end position="170"/>
    </location>
</feature>
<dbReference type="EC" id="2.5.1.16" evidence="2"/>
<dbReference type="AlphaFoldDB" id="A0A6J4RVL4"/>
<protein>
    <submittedName>
        <fullName evidence="2">Spermidine synthase</fullName>
        <ecNumber evidence="2">2.5.1.16</ecNumber>
    </submittedName>
</protein>
<feature type="compositionally biased region" description="Basic residues" evidence="1">
    <location>
        <begin position="365"/>
        <end position="386"/>
    </location>
</feature>
<feature type="compositionally biased region" description="Basic and acidic residues" evidence="1">
    <location>
        <begin position="217"/>
        <end position="227"/>
    </location>
</feature>
<feature type="compositionally biased region" description="Basic residues" evidence="1">
    <location>
        <begin position="335"/>
        <end position="345"/>
    </location>
</feature>
<name>A0A6J4RVL4_9ACTN</name>
<keyword evidence="2" id="KW-0808">Transferase</keyword>
<accession>A0A6J4RVL4</accession>
<reference evidence="2" key="1">
    <citation type="submission" date="2020-02" db="EMBL/GenBank/DDBJ databases">
        <authorList>
            <person name="Meier V. D."/>
        </authorList>
    </citation>
    <scope>NUCLEOTIDE SEQUENCE</scope>
    <source>
        <strain evidence="2">AVDCRST_MAG30</strain>
    </source>
</reference>
<sequence>ERQGVRHDLDRRVRRLAVRRARARRGPRADARRRLAVGDPAEGRAPRGLGGDRRAALRDLHRRLARRHLPLLAAAHPARRHPADLPALRAGPRGRRGGGPGAPRRRRGGRRRRAADRSRRRREGRDERRRARRLRGGHHAPVRAGRRVPRRRAPPRAQRGPGRPLDLPPRLRAHRQRVGRLPDRADGRARPPAGLDGHPRQRRRDDRPRLRQVLPADADRRGGDRRGAQRHRAGVLRPARPAGARALRGGRPALPAADRPALRRDPRGRLPAAVHPLLPHDEGVLRARPRPAEPGRRRHRQRGAPGGLRRPRAGPLRDGRQRLPERDARPDRGRQHARRRLRGPRVGRQGAGGGRAAPARAPAARGRRHRPARAAAARRRGLHGRPRAGGVADRQVDRLLRRRRV</sequence>
<evidence type="ECO:0000256" key="1">
    <source>
        <dbReference type="SAM" id="MobiDB-lite"/>
    </source>
</evidence>
<feature type="compositionally biased region" description="Low complexity" evidence="1">
    <location>
        <begin position="235"/>
        <end position="259"/>
    </location>
</feature>
<feature type="compositionally biased region" description="Basic and acidic residues" evidence="1">
    <location>
        <begin position="41"/>
        <end position="54"/>
    </location>
</feature>
<feature type="region of interest" description="Disordered" evidence="1">
    <location>
        <begin position="20"/>
        <end position="54"/>
    </location>
</feature>
<organism evidence="2">
    <name type="scientific">uncultured Solirubrobacteraceae bacterium</name>
    <dbReference type="NCBI Taxonomy" id="1162706"/>
    <lineage>
        <taxon>Bacteria</taxon>
        <taxon>Bacillati</taxon>
        <taxon>Actinomycetota</taxon>
        <taxon>Thermoleophilia</taxon>
        <taxon>Solirubrobacterales</taxon>
        <taxon>Solirubrobacteraceae</taxon>
        <taxon>environmental samples</taxon>
    </lineage>
</organism>
<feature type="compositionally biased region" description="Basic and acidic residues" evidence="1">
    <location>
        <begin position="180"/>
        <end position="189"/>
    </location>
</feature>
<feature type="non-terminal residue" evidence="2">
    <location>
        <position position="405"/>
    </location>
</feature>
<dbReference type="EMBL" id="CADCVS010000087">
    <property type="protein sequence ID" value="CAA9477030.1"/>
    <property type="molecule type" value="Genomic_DNA"/>
</dbReference>
<evidence type="ECO:0000313" key="2">
    <source>
        <dbReference type="EMBL" id="CAA9477030.1"/>
    </source>
</evidence>
<feature type="non-terminal residue" evidence="2">
    <location>
        <position position="1"/>
    </location>
</feature>
<feature type="compositionally biased region" description="Basic and acidic residues" evidence="1">
    <location>
        <begin position="197"/>
        <end position="209"/>
    </location>
</feature>